<keyword evidence="4" id="KW-0508">mRNA splicing</keyword>
<feature type="region of interest" description="Disordered" evidence="6">
    <location>
        <begin position="153"/>
        <end position="364"/>
    </location>
</feature>
<dbReference type="Pfam" id="PF17098">
    <property type="entry name" value="Wtap"/>
    <property type="match status" value="1"/>
</dbReference>
<dbReference type="InterPro" id="IPR033757">
    <property type="entry name" value="WTAP"/>
</dbReference>
<comment type="subcellular location">
    <subcellularLocation>
        <location evidence="1">Nucleus</location>
    </subcellularLocation>
</comment>
<keyword evidence="3" id="KW-0507">mRNA processing</keyword>
<evidence type="ECO:0000256" key="2">
    <source>
        <dbReference type="ARBA" id="ARBA00010313"/>
    </source>
</evidence>
<comment type="caution">
    <text evidence="7">The sequence shown here is derived from an EMBL/GenBank/DDBJ whole genome shotgun (WGS) entry which is preliminary data.</text>
</comment>
<evidence type="ECO:0000256" key="5">
    <source>
        <dbReference type="ARBA" id="ARBA00023242"/>
    </source>
</evidence>
<proteinExistence type="inferred from homology"/>
<reference evidence="7 8" key="1">
    <citation type="submission" date="2024-05" db="EMBL/GenBank/DDBJ databases">
        <title>A draft genome resource for the thread blight pathogen Marasmius tenuissimus strain MS-2.</title>
        <authorList>
            <person name="Yulfo-Soto G.E."/>
            <person name="Baruah I.K."/>
            <person name="Amoako-Attah I."/>
            <person name="Bukari Y."/>
            <person name="Meinhardt L.W."/>
            <person name="Bailey B.A."/>
            <person name="Cohen S.P."/>
        </authorList>
    </citation>
    <scope>NUCLEOTIDE SEQUENCE [LARGE SCALE GENOMIC DNA]</scope>
    <source>
        <strain evidence="7 8">MS-2</strain>
    </source>
</reference>
<name>A0ABR3A2H3_9AGAR</name>
<comment type="similarity">
    <text evidence="2">Belongs to the fl(2)d family.</text>
</comment>
<feature type="compositionally biased region" description="Low complexity" evidence="6">
    <location>
        <begin position="168"/>
        <end position="179"/>
    </location>
</feature>
<evidence type="ECO:0000256" key="3">
    <source>
        <dbReference type="ARBA" id="ARBA00022664"/>
    </source>
</evidence>
<feature type="compositionally biased region" description="Basic and acidic residues" evidence="6">
    <location>
        <begin position="275"/>
        <end position="325"/>
    </location>
</feature>
<sequence>MDLPSTRELELETLLRDRDKQIAELGDQLTRLRAYLPTSSATPSTSDSVTLPPALTALLLPHINSQNLPSHQGGGGSTVAALTQRVKLLQEENDQLYDVLKEGETGMLKEEVQSLRRLVGRLEGALKESHHTISNLSNELEKSYDAFSVYSTTHHQTTQNHHNHHKSSSSSTTAAANHQNRNNRLPPTGPRAHINKKPRLSGSPRRPITNASANLTVNTNSGSGQRLRSRSPRPNHGNSHNNNMDVDSSARDEKDNRSRSPLNPRKGGGGGGRRGGGERDKDRDRARDKDRDRDRNRERDWDKESVRSHGHKERGDREKEKDRDRNRSRRSAGGEGRGHHSHGNHNNGGSSVDRTLAERMGIGS</sequence>
<organism evidence="7 8">
    <name type="scientific">Marasmius tenuissimus</name>
    <dbReference type="NCBI Taxonomy" id="585030"/>
    <lineage>
        <taxon>Eukaryota</taxon>
        <taxon>Fungi</taxon>
        <taxon>Dikarya</taxon>
        <taxon>Basidiomycota</taxon>
        <taxon>Agaricomycotina</taxon>
        <taxon>Agaricomycetes</taxon>
        <taxon>Agaricomycetidae</taxon>
        <taxon>Agaricales</taxon>
        <taxon>Marasmiineae</taxon>
        <taxon>Marasmiaceae</taxon>
        <taxon>Marasmius</taxon>
    </lineage>
</organism>
<gene>
    <name evidence="7" type="ORF">AAF712_005267</name>
</gene>
<keyword evidence="5" id="KW-0539">Nucleus</keyword>
<protein>
    <submittedName>
        <fullName evidence="7">Uncharacterized protein</fullName>
    </submittedName>
</protein>
<feature type="compositionally biased region" description="Basic and acidic residues" evidence="6">
    <location>
        <begin position="248"/>
        <end position="258"/>
    </location>
</feature>
<evidence type="ECO:0000256" key="4">
    <source>
        <dbReference type="ARBA" id="ARBA00023187"/>
    </source>
</evidence>
<accession>A0ABR3A2H3</accession>
<evidence type="ECO:0000313" key="7">
    <source>
        <dbReference type="EMBL" id="KAL0067552.1"/>
    </source>
</evidence>
<evidence type="ECO:0000256" key="6">
    <source>
        <dbReference type="SAM" id="MobiDB-lite"/>
    </source>
</evidence>
<dbReference type="Proteomes" id="UP001437256">
    <property type="component" value="Unassembled WGS sequence"/>
</dbReference>
<feature type="compositionally biased region" description="Polar residues" evidence="6">
    <location>
        <begin position="236"/>
        <end position="246"/>
    </location>
</feature>
<evidence type="ECO:0000313" key="8">
    <source>
        <dbReference type="Proteomes" id="UP001437256"/>
    </source>
</evidence>
<dbReference type="EMBL" id="JBBXMP010000024">
    <property type="protein sequence ID" value="KAL0067552.1"/>
    <property type="molecule type" value="Genomic_DNA"/>
</dbReference>
<keyword evidence="8" id="KW-1185">Reference proteome</keyword>
<feature type="compositionally biased region" description="Polar residues" evidence="6">
    <location>
        <begin position="209"/>
        <end position="226"/>
    </location>
</feature>
<evidence type="ECO:0000256" key="1">
    <source>
        <dbReference type="ARBA" id="ARBA00004123"/>
    </source>
</evidence>